<dbReference type="KEGG" id="cko:CKO_01938"/>
<evidence type="ECO:0000256" key="1">
    <source>
        <dbReference type="SAM" id="MobiDB-lite"/>
    </source>
</evidence>
<keyword evidence="3" id="KW-1185">Reference proteome</keyword>
<organism evidence="2 3">
    <name type="scientific">Citrobacter koseri (strain ATCC BAA-895 / CDC 4225-83 / SGSC4696)</name>
    <dbReference type="NCBI Taxonomy" id="290338"/>
    <lineage>
        <taxon>Bacteria</taxon>
        <taxon>Pseudomonadati</taxon>
        <taxon>Pseudomonadota</taxon>
        <taxon>Gammaproteobacteria</taxon>
        <taxon>Enterobacterales</taxon>
        <taxon>Enterobacteriaceae</taxon>
        <taxon>Citrobacter</taxon>
    </lineage>
</organism>
<dbReference type="HOGENOM" id="CLU_3267698_0_0_6"/>
<reference evidence="2 3" key="1">
    <citation type="submission" date="2007-08" db="EMBL/GenBank/DDBJ databases">
        <authorList>
            <consortium name="The Citrobacter koseri Genome Sequencing Project"/>
            <person name="McClelland M."/>
            <person name="Sanderson E.K."/>
            <person name="Porwollik S."/>
            <person name="Spieth J."/>
            <person name="Clifton W.S."/>
            <person name="Latreille P."/>
            <person name="Courtney L."/>
            <person name="Wang C."/>
            <person name="Pepin K."/>
            <person name="Bhonagiri V."/>
            <person name="Nash W."/>
            <person name="Johnson M."/>
            <person name="Thiruvilangam P."/>
            <person name="Wilson R."/>
        </authorList>
    </citation>
    <scope>NUCLEOTIDE SEQUENCE [LARGE SCALE GENOMIC DNA]</scope>
    <source>
        <strain evidence="3">ATCC BAA-895 / CDC 4225-83 / SGSC4696</strain>
    </source>
</reference>
<dbReference type="Proteomes" id="UP000008148">
    <property type="component" value="Chromosome"/>
</dbReference>
<name>A8AHV2_CITK8</name>
<proteinExistence type="predicted"/>
<feature type="region of interest" description="Disordered" evidence="1">
    <location>
        <begin position="1"/>
        <end position="41"/>
    </location>
</feature>
<sequence>MPGGAALTGPTGYASRRPDKALAPPSGVVDVTPPRFLPVAP</sequence>
<dbReference type="EMBL" id="CP000822">
    <property type="protein sequence ID" value="ABV13065.1"/>
    <property type="molecule type" value="Genomic_DNA"/>
</dbReference>
<protein>
    <submittedName>
        <fullName evidence="2">Uncharacterized protein</fullName>
    </submittedName>
</protein>
<evidence type="ECO:0000313" key="2">
    <source>
        <dbReference type="EMBL" id="ABV13065.1"/>
    </source>
</evidence>
<gene>
    <name evidence="2" type="ordered locus">CKO_01938</name>
</gene>
<evidence type="ECO:0000313" key="3">
    <source>
        <dbReference type="Proteomes" id="UP000008148"/>
    </source>
</evidence>
<dbReference type="AlphaFoldDB" id="A8AHV2"/>
<accession>A8AHV2</accession>